<evidence type="ECO:0000259" key="10">
    <source>
        <dbReference type="PROSITE" id="PS51278"/>
    </source>
</evidence>
<dbReference type="GO" id="GO:0004066">
    <property type="term" value="F:asparagine synthase (glutamine-hydrolyzing) activity"/>
    <property type="evidence" value="ECO:0007669"/>
    <property type="project" value="UniProtKB-EC"/>
</dbReference>
<dbReference type="Pfam" id="PF13537">
    <property type="entry name" value="GATase_7"/>
    <property type="match status" value="1"/>
</dbReference>
<dbReference type="EC" id="6.3.5.4" evidence="3"/>
<dbReference type="RefSeq" id="WP_161434540.1">
    <property type="nucleotide sequence ID" value="NZ_WXYO01000002.1"/>
</dbReference>
<evidence type="ECO:0000256" key="8">
    <source>
        <dbReference type="PIRSR" id="PIRSR001589-1"/>
    </source>
</evidence>
<evidence type="ECO:0000256" key="7">
    <source>
        <dbReference type="ARBA" id="ARBA00048741"/>
    </source>
</evidence>
<accession>A0A6L9EAP3</accession>
<dbReference type="PANTHER" id="PTHR43284">
    <property type="entry name" value="ASPARAGINE SYNTHETASE (GLUTAMINE-HYDROLYZING)"/>
    <property type="match status" value="1"/>
</dbReference>
<dbReference type="AlphaFoldDB" id="A0A6L9EAP3"/>
<protein>
    <recommendedName>
        <fullName evidence="3">asparagine synthase (glutamine-hydrolyzing)</fullName>
        <ecNumber evidence="3">6.3.5.4</ecNumber>
    </recommendedName>
</protein>
<dbReference type="InterPro" id="IPR014729">
    <property type="entry name" value="Rossmann-like_a/b/a_fold"/>
</dbReference>
<comment type="similarity">
    <text evidence="2">Belongs to the asparagine synthetase family.</text>
</comment>
<evidence type="ECO:0000256" key="1">
    <source>
        <dbReference type="ARBA" id="ARBA00005187"/>
    </source>
</evidence>
<keyword evidence="11" id="KW-0436">Ligase</keyword>
<dbReference type="InterPro" id="IPR051786">
    <property type="entry name" value="ASN_synthetase/amidase"/>
</dbReference>
<dbReference type="InterPro" id="IPR033738">
    <property type="entry name" value="AsnB_N"/>
</dbReference>
<feature type="binding site" evidence="9">
    <location>
        <position position="100"/>
    </location>
    <ligand>
        <name>L-glutamine</name>
        <dbReference type="ChEBI" id="CHEBI:58359"/>
    </ligand>
</feature>
<keyword evidence="6 8" id="KW-0315">Glutamine amidotransferase</keyword>
<reference evidence="11 12" key="1">
    <citation type="submission" date="2020-01" db="EMBL/GenBank/DDBJ databases">
        <title>Bacteria diversity of Porities sp.</title>
        <authorList>
            <person name="Wang G."/>
        </authorList>
    </citation>
    <scope>NUCLEOTIDE SEQUENCE [LARGE SCALE GENOMIC DNA]</scope>
    <source>
        <strain evidence="11 12">R33</strain>
    </source>
</reference>
<dbReference type="PANTHER" id="PTHR43284:SF1">
    <property type="entry name" value="ASPARAGINE SYNTHETASE"/>
    <property type="match status" value="1"/>
</dbReference>
<evidence type="ECO:0000256" key="2">
    <source>
        <dbReference type="ARBA" id="ARBA00005752"/>
    </source>
</evidence>
<dbReference type="SUPFAM" id="SSF56235">
    <property type="entry name" value="N-terminal nucleophile aminohydrolases (Ntn hydrolases)"/>
    <property type="match status" value="1"/>
</dbReference>
<evidence type="ECO:0000256" key="6">
    <source>
        <dbReference type="ARBA" id="ARBA00022962"/>
    </source>
</evidence>
<evidence type="ECO:0000256" key="5">
    <source>
        <dbReference type="ARBA" id="ARBA00022840"/>
    </source>
</evidence>
<gene>
    <name evidence="11" type="primary">asnB</name>
    <name evidence="11" type="ORF">GTQ38_05870</name>
</gene>
<dbReference type="GO" id="GO:0006529">
    <property type="term" value="P:asparagine biosynthetic process"/>
    <property type="evidence" value="ECO:0007669"/>
    <property type="project" value="UniProtKB-KW"/>
</dbReference>
<dbReference type="SUPFAM" id="SSF52402">
    <property type="entry name" value="Adenine nucleotide alpha hydrolases-like"/>
    <property type="match status" value="1"/>
</dbReference>
<dbReference type="PIRSF" id="PIRSF001589">
    <property type="entry name" value="Asn_synthetase_glu-h"/>
    <property type="match status" value="1"/>
</dbReference>
<evidence type="ECO:0000313" key="11">
    <source>
        <dbReference type="EMBL" id="NAS11519.1"/>
    </source>
</evidence>
<keyword evidence="4 9" id="KW-0547">Nucleotide-binding</keyword>
<evidence type="ECO:0000256" key="4">
    <source>
        <dbReference type="ARBA" id="ARBA00022741"/>
    </source>
</evidence>
<dbReference type="Gene3D" id="3.40.50.620">
    <property type="entry name" value="HUPs"/>
    <property type="match status" value="1"/>
</dbReference>
<dbReference type="NCBIfam" id="TIGR01536">
    <property type="entry name" value="asn_synth_AEB"/>
    <property type="match status" value="1"/>
</dbReference>
<evidence type="ECO:0000256" key="9">
    <source>
        <dbReference type="PIRSR" id="PIRSR001589-2"/>
    </source>
</evidence>
<dbReference type="CDD" id="cd01991">
    <property type="entry name" value="Asn_synthase_B_C"/>
    <property type="match status" value="1"/>
</dbReference>
<organism evidence="11 12">
    <name type="scientific">Poritiphilus flavus</name>
    <dbReference type="NCBI Taxonomy" id="2697053"/>
    <lineage>
        <taxon>Bacteria</taxon>
        <taxon>Pseudomonadati</taxon>
        <taxon>Bacteroidota</taxon>
        <taxon>Flavobacteriia</taxon>
        <taxon>Flavobacteriales</taxon>
        <taxon>Flavobacteriaceae</taxon>
        <taxon>Poritiphilus</taxon>
    </lineage>
</organism>
<feature type="active site" description="For GATase activity" evidence="8">
    <location>
        <position position="2"/>
    </location>
</feature>
<comment type="catalytic activity">
    <reaction evidence="7">
        <text>L-aspartate + L-glutamine + ATP + H2O = L-asparagine + L-glutamate + AMP + diphosphate + H(+)</text>
        <dbReference type="Rhea" id="RHEA:12228"/>
        <dbReference type="ChEBI" id="CHEBI:15377"/>
        <dbReference type="ChEBI" id="CHEBI:15378"/>
        <dbReference type="ChEBI" id="CHEBI:29985"/>
        <dbReference type="ChEBI" id="CHEBI:29991"/>
        <dbReference type="ChEBI" id="CHEBI:30616"/>
        <dbReference type="ChEBI" id="CHEBI:33019"/>
        <dbReference type="ChEBI" id="CHEBI:58048"/>
        <dbReference type="ChEBI" id="CHEBI:58359"/>
        <dbReference type="ChEBI" id="CHEBI:456215"/>
        <dbReference type="EC" id="6.3.5.4"/>
    </reaction>
</comment>
<dbReference type="InterPro" id="IPR029055">
    <property type="entry name" value="Ntn_hydrolases_N"/>
</dbReference>
<name>A0A6L9EAP3_9FLAO</name>
<dbReference type="PROSITE" id="PS51278">
    <property type="entry name" value="GATASE_TYPE_2"/>
    <property type="match status" value="1"/>
</dbReference>
<dbReference type="InterPro" id="IPR001962">
    <property type="entry name" value="Asn_synthase"/>
</dbReference>
<sequence length="613" mass="71371">MCGIFGVLNFGKRSQVDLNKLKQGIELQRHRGPNFRKAQLVDDYLGLAHTRLSILDLSDCANQPFEKLGLYLVFNGEVFNYVELREELSENGYNFSTRSDTEVVITAYHFWGEDCVSHFNGMWAFAIYDPEKDVLFCSRDRFGIKPFYYVEYEGDFLFSSEIKSILHYYPSLKRPNYNAISAFCRESAGGENVETWFKDIFRLPPAHSLSIKEGKIDLIRYWDFPTSVDKTKDYESFYSEYKSLFQDAIRIRLRSDVPLGATMSSGLDSTSIVSTVDKNFDQRIKAYTASFPEEIYDEFQIVSELLNCFCFEPNQVLIEYDSFLCDMNKLIYHLESGHASPAIFPLSKINAEATKKLTVILEGQGADELLAGYLDSVFIDYLLDLFKSLRFKKIYKEIKLFKKNWSLKTAVLLFGRNHMPEFLKKMYRKKQGTEAVFSGHLKKYSSESTKVPKIKAVAGETRLHRILRKQHKSELVNLLFYGDAVSMMHSLESRLPFMDYRLVELVFKMPNCYLINEGYGKFIHRKIAEEVLPRSVTHERSKNGFRSPVERAFKEDQEVEDILLGDALEARNIFDKKVLKDLLTKTRNEEQDYSRVLFRILSVELWFRTFIDQ</sequence>
<dbReference type="GO" id="GO:0005829">
    <property type="term" value="C:cytosol"/>
    <property type="evidence" value="ECO:0007669"/>
    <property type="project" value="TreeGrafter"/>
</dbReference>
<feature type="domain" description="Glutamine amidotransferase type-2" evidence="10">
    <location>
        <begin position="2"/>
        <end position="214"/>
    </location>
</feature>
<evidence type="ECO:0000256" key="3">
    <source>
        <dbReference type="ARBA" id="ARBA00012737"/>
    </source>
</evidence>
<dbReference type="Proteomes" id="UP000475249">
    <property type="component" value="Unassembled WGS sequence"/>
</dbReference>
<keyword evidence="5 9" id="KW-0067">ATP-binding</keyword>
<dbReference type="Pfam" id="PF00733">
    <property type="entry name" value="Asn_synthase"/>
    <property type="match status" value="1"/>
</dbReference>
<keyword evidence="8" id="KW-0061">Asparagine biosynthesis</keyword>
<dbReference type="GO" id="GO:0005524">
    <property type="term" value="F:ATP binding"/>
    <property type="evidence" value="ECO:0007669"/>
    <property type="project" value="UniProtKB-KW"/>
</dbReference>
<dbReference type="CDD" id="cd00712">
    <property type="entry name" value="AsnB"/>
    <property type="match status" value="1"/>
</dbReference>
<comment type="caution">
    <text evidence="11">The sequence shown here is derived from an EMBL/GenBank/DDBJ whole genome shotgun (WGS) entry which is preliminary data.</text>
</comment>
<comment type="pathway">
    <text evidence="1">Amino-acid biosynthesis; L-asparagine biosynthesis; L-asparagine from L-aspartate (L-Gln route): step 1/1.</text>
</comment>
<evidence type="ECO:0000313" key="12">
    <source>
        <dbReference type="Proteomes" id="UP000475249"/>
    </source>
</evidence>
<dbReference type="Gene3D" id="3.60.20.10">
    <property type="entry name" value="Glutamine Phosphoribosylpyrophosphate, subunit 1, domain 1"/>
    <property type="match status" value="1"/>
</dbReference>
<dbReference type="InterPro" id="IPR006426">
    <property type="entry name" value="Asn_synth_AEB"/>
</dbReference>
<keyword evidence="12" id="KW-1185">Reference proteome</keyword>
<dbReference type="InterPro" id="IPR017932">
    <property type="entry name" value="GATase_2_dom"/>
</dbReference>
<proteinExistence type="inferred from homology"/>
<dbReference type="EMBL" id="WXYO01000002">
    <property type="protein sequence ID" value="NAS11519.1"/>
    <property type="molecule type" value="Genomic_DNA"/>
</dbReference>
<keyword evidence="8" id="KW-0028">Amino-acid biosynthesis</keyword>